<feature type="domain" description="NADPH-dependent reductive aminase-like C-terminal" evidence="4">
    <location>
        <begin position="161"/>
        <end position="288"/>
    </location>
</feature>
<dbReference type="EMBL" id="JBHUKS010000033">
    <property type="protein sequence ID" value="MFD2473618.1"/>
    <property type="molecule type" value="Genomic_DNA"/>
</dbReference>
<dbReference type="Proteomes" id="UP001597483">
    <property type="component" value="Unassembled WGS sequence"/>
</dbReference>
<dbReference type="PANTHER" id="PTHR43580">
    <property type="entry name" value="OXIDOREDUCTASE GLYR1-RELATED"/>
    <property type="match status" value="1"/>
</dbReference>
<organism evidence="5 6">
    <name type="scientific">Amycolatopsis silviterrae</name>
    <dbReference type="NCBI Taxonomy" id="1656914"/>
    <lineage>
        <taxon>Bacteria</taxon>
        <taxon>Bacillati</taxon>
        <taxon>Actinomycetota</taxon>
        <taxon>Actinomycetes</taxon>
        <taxon>Pseudonocardiales</taxon>
        <taxon>Pseudonocardiaceae</taxon>
        <taxon>Amycolatopsis</taxon>
    </lineage>
</organism>
<dbReference type="InterPro" id="IPR013328">
    <property type="entry name" value="6PGD_dom2"/>
</dbReference>
<evidence type="ECO:0000259" key="3">
    <source>
        <dbReference type="Pfam" id="PF03446"/>
    </source>
</evidence>
<evidence type="ECO:0000256" key="1">
    <source>
        <dbReference type="ARBA" id="ARBA00009080"/>
    </source>
</evidence>
<keyword evidence="2" id="KW-0560">Oxidoreductase</keyword>
<dbReference type="Pfam" id="PF21761">
    <property type="entry name" value="RedAm-like_C"/>
    <property type="match status" value="1"/>
</dbReference>
<evidence type="ECO:0000259" key="4">
    <source>
        <dbReference type="Pfam" id="PF21761"/>
    </source>
</evidence>
<dbReference type="InterPro" id="IPR048666">
    <property type="entry name" value="RedAm-like_C"/>
</dbReference>
<accession>A0ABW5HK05</accession>
<protein>
    <submittedName>
        <fullName evidence="5">NAD(P)-binding domain-containing protein</fullName>
    </submittedName>
</protein>
<dbReference type="InterPro" id="IPR036291">
    <property type="entry name" value="NAD(P)-bd_dom_sf"/>
</dbReference>
<dbReference type="Gene3D" id="3.40.50.720">
    <property type="entry name" value="NAD(P)-binding Rossmann-like Domain"/>
    <property type="match status" value="1"/>
</dbReference>
<sequence>MSGNATSATVLGLGDMGSALAGALLGAGRPVTVWNRSADKAKPLVAKGAVAAESAAGAVAASELVIVCLLDDASVREVLGTVSLAGRAVVNLTNGTPRQARELAGWVAEQGGTFLDGGIMAIPPMIGQPGAFVFYSGPKDLFETHRAAFDTFGGSNYVGEDPGLAALHDLALLSGMYGQFIGILQAYALIRSEGLSAVEFAPLLSGWLGAMGGFAEEAAGQIDSGDYSKDVVSNLGMQAAAFENLPLAAADQGVSAELLAPLHQLLLRGAAEGHGAENLASVIELLKK</sequence>
<dbReference type="SUPFAM" id="SSF51735">
    <property type="entry name" value="NAD(P)-binding Rossmann-fold domains"/>
    <property type="match status" value="1"/>
</dbReference>
<dbReference type="RefSeq" id="WP_378312240.1">
    <property type="nucleotide sequence ID" value="NZ_JBHUKS010000033.1"/>
</dbReference>
<feature type="domain" description="6-phosphogluconate dehydrogenase NADP-binding" evidence="3">
    <location>
        <begin position="9"/>
        <end position="154"/>
    </location>
</feature>
<dbReference type="InterPro" id="IPR006115">
    <property type="entry name" value="6PGDH_NADP-bd"/>
</dbReference>
<comment type="caution">
    <text evidence="5">The sequence shown here is derived from an EMBL/GenBank/DDBJ whole genome shotgun (WGS) entry which is preliminary data.</text>
</comment>
<comment type="similarity">
    <text evidence="1">Belongs to the HIBADH-related family.</text>
</comment>
<dbReference type="InterPro" id="IPR051265">
    <property type="entry name" value="HIBADH-related_NP60_sf"/>
</dbReference>
<name>A0ABW5HK05_9PSEU</name>
<dbReference type="Gene3D" id="1.10.1040.10">
    <property type="entry name" value="N-(1-d-carboxylethyl)-l-norvaline Dehydrogenase, domain 2"/>
    <property type="match status" value="1"/>
</dbReference>
<dbReference type="PANTHER" id="PTHR43580:SF2">
    <property type="entry name" value="CYTOKINE-LIKE NUCLEAR FACTOR N-PAC"/>
    <property type="match status" value="1"/>
</dbReference>
<evidence type="ECO:0000313" key="6">
    <source>
        <dbReference type="Proteomes" id="UP001597483"/>
    </source>
</evidence>
<evidence type="ECO:0000313" key="5">
    <source>
        <dbReference type="EMBL" id="MFD2473618.1"/>
    </source>
</evidence>
<dbReference type="PIRSF" id="PIRSF000103">
    <property type="entry name" value="HIBADH"/>
    <property type="match status" value="1"/>
</dbReference>
<evidence type="ECO:0000256" key="2">
    <source>
        <dbReference type="ARBA" id="ARBA00023002"/>
    </source>
</evidence>
<proteinExistence type="inferred from homology"/>
<reference evidence="6" key="1">
    <citation type="journal article" date="2019" name="Int. J. Syst. Evol. Microbiol.">
        <title>The Global Catalogue of Microorganisms (GCM) 10K type strain sequencing project: providing services to taxonomists for standard genome sequencing and annotation.</title>
        <authorList>
            <consortium name="The Broad Institute Genomics Platform"/>
            <consortium name="The Broad Institute Genome Sequencing Center for Infectious Disease"/>
            <person name="Wu L."/>
            <person name="Ma J."/>
        </authorList>
    </citation>
    <scope>NUCLEOTIDE SEQUENCE [LARGE SCALE GENOMIC DNA]</scope>
    <source>
        <strain evidence="6">CGMCC 4.7641</strain>
    </source>
</reference>
<keyword evidence="6" id="KW-1185">Reference proteome</keyword>
<dbReference type="Pfam" id="PF03446">
    <property type="entry name" value="NAD_binding_2"/>
    <property type="match status" value="1"/>
</dbReference>
<gene>
    <name evidence="5" type="ORF">ACFSVL_39890</name>
</gene>
<dbReference type="InterPro" id="IPR015815">
    <property type="entry name" value="HIBADH-related"/>
</dbReference>